<keyword evidence="3" id="KW-1185">Reference proteome</keyword>
<protein>
    <recommendedName>
        <fullName evidence="1">N-acetyltransferase domain-containing protein</fullName>
    </recommendedName>
</protein>
<gene>
    <name evidence="2" type="ORF">LSH36_2382g00006</name>
</gene>
<evidence type="ECO:0000313" key="2">
    <source>
        <dbReference type="EMBL" id="KAK2138815.1"/>
    </source>
</evidence>
<dbReference type="AlphaFoldDB" id="A0AAD9IRQ0"/>
<dbReference type="InterPro" id="IPR016181">
    <property type="entry name" value="Acyl_CoA_acyltransferase"/>
</dbReference>
<name>A0AAD9IRQ0_9ANNE</name>
<comment type="caution">
    <text evidence="2">The sequence shown here is derived from an EMBL/GenBank/DDBJ whole genome shotgun (WGS) entry which is preliminary data.</text>
</comment>
<dbReference type="Gene3D" id="3.40.630.30">
    <property type="match status" value="1"/>
</dbReference>
<feature type="domain" description="N-acetyltransferase" evidence="1">
    <location>
        <begin position="26"/>
        <end position="183"/>
    </location>
</feature>
<dbReference type="PROSITE" id="PS51186">
    <property type="entry name" value="GNAT"/>
    <property type="match status" value="1"/>
</dbReference>
<dbReference type="GO" id="GO:0016747">
    <property type="term" value="F:acyltransferase activity, transferring groups other than amino-acyl groups"/>
    <property type="evidence" value="ECO:0007669"/>
    <property type="project" value="InterPro"/>
</dbReference>
<sequence length="359" mass="40921">MSSQAALSNEQRDVVMNRGRCLNASFCLRRATHEDYEAVIKIDDNVYLGGDYLPSSYHEMIDTPTDYCFIAELDGEVISFVCYHLDALTKTTTAGGSGRVKDKYRHRGVFVHFQTLAELEMKKIFPNLKFDLRVTIINQSLLKYFEHIGGRLIDRKLNVLGTMPSENIRRGQEFGNLHIKTHSPSLSELTELFSNPKVLHYLYPKGMFIQANKFTPFPASEYYIRNVIGKGLAILSGKLESCDLGLSTLYIFPCPLGLQIHISYDGTPDSNIIKAHILKAAEFIAGSCAMRLNQRPNSDPTMFDDENRRQSSRPKIRINIFLPSVVDAHCIWLFLRETFNCDDPEEYTSTYGLFEKPYK</sequence>
<dbReference type="EMBL" id="JAODUP010002370">
    <property type="protein sequence ID" value="KAK2138815.1"/>
    <property type="molecule type" value="Genomic_DNA"/>
</dbReference>
<organism evidence="2 3">
    <name type="scientific">Paralvinella palmiformis</name>
    <dbReference type="NCBI Taxonomy" id="53620"/>
    <lineage>
        <taxon>Eukaryota</taxon>
        <taxon>Metazoa</taxon>
        <taxon>Spiralia</taxon>
        <taxon>Lophotrochozoa</taxon>
        <taxon>Annelida</taxon>
        <taxon>Polychaeta</taxon>
        <taxon>Sedentaria</taxon>
        <taxon>Canalipalpata</taxon>
        <taxon>Terebellida</taxon>
        <taxon>Terebelliformia</taxon>
        <taxon>Alvinellidae</taxon>
        <taxon>Paralvinella</taxon>
    </lineage>
</organism>
<accession>A0AAD9IRQ0</accession>
<dbReference type="PANTHER" id="PTHR47403:SF6">
    <property type="entry name" value="N-ACETYLTRANSFERASE DOMAIN-CONTAINING PROTEIN"/>
    <property type="match status" value="1"/>
</dbReference>
<dbReference type="Proteomes" id="UP001208570">
    <property type="component" value="Unassembled WGS sequence"/>
</dbReference>
<dbReference type="SUPFAM" id="SSF55729">
    <property type="entry name" value="Acyl-CoA N-acyltransferases (Nat)"/>
    <property type="match status" value="1"/>
</dbReference>
<evidence type="ECO:0000313" key="3">
    <source>
        <dbReference type="Proteomes" id="UP001208570"/>
    </source>
</evidence>
<evidence type="ECO:0000259" key="1">
    <source>
        <dbReference type="PROSITE" id="PS51186"/>
    </source>
</evidence>
<dbReference type="InterPro" id="IPR000182">
    <property type="entry name" value="GNAT_dom"/>
</dbReference>
<dbReference type="PANTHER" id="PTHR47403">
    <property type="entry name" value="LOC100145250 PROTEIN"/>
    <property type="match status" value="1"/>
</dbReference>
<proteinExistence type="predicted"/>
<reference evidence="2" key="1">
    <citation type="journal article" date="2023" name="Mol. Biol. Evol.">
        <title>Third-Generation Sequencing Reveals the Adaptive Role of the Epigenome in Three Deep-Sea Polychaetes.</title>
        <authorList>
            <person name="Perez M."/>
            <person name="Aroh O."/>
            <person name="Sun Y."/>
            <person name="Lan Y."/>
            <person name="Juniper S.K."/>
            <person name="Young C.R."/>
            <person name="Angers B."/>
            <person name="Qian P.Y."/>
        </authorList>
    </citation>
    <scope>NUCLEOTIDE SEQUENCE</scope>
    <source>
        <strain evidence="2">P08H-3</strain>
    </source>
</reference>